<dbReference type="GO" id="GO:0047470">
    <property type="term" value="F:(1,4)-alpha-D-glucan 1-alpha-D-glucosylmutase activity"/>
    <property type="evidence" value="ECO:0007669"/>
    <property type="project" value="UniProtKB-EC"/>
</dbReference>
<dbReference type="SMART" id="SM00642">
    <property type="entry name" value="Aamy"/>
    <property type="match status" value="1"/>
</dbReference>
<evidence type="ECO:0000313" key="2">
    <source>
        <dbReference type="EMBL" id="MFC4556508.1"/>
    </source>
</evidence>
<name>A0ABV9DEM1_9MICO</name>
<dbReference type="Proteomes" id="UP001595955">
    <property type="component" value="Unassembled WGS sequence"/>
</dbReference>
<dbReference type="RefSeq" id="WP_122825544.1">
    <property type="nucleotide sequence ID" value="NZ_CP033325.1"/>
</dbReference>
<dbReference type="SUPFAM" id="SSF51445">
    <property type="entry name" value="(Trans)glycosidases"/>
    <property type="match status" value="1"/>
</dbReference>
<gene>
    <name evidence="2" type="primary">treY</name>
    <name evidence="2" type="ORF">ACFO3F_14760</name>
</gene>
<proteinExistence type="predicted"/>
<dbReference type="InterPro" id="IPR013797">
    <property type="entry name" value="Maltooligo_trehalose_synth_4"/>
</dbReference>
<dbReference type="PANTHER" id="PTHR10357:SF216">
    <property type="entry name" value="MALTOOLIGOSYL TREHALOSE SYNTHASE-RELATED"/>
    <property type="match status" value="1"/>
</dbReference>
<protein>
    <submittedName>
        <fullName evidence="2">Malto-oligosyltrehalose synthase</fullName>
        <ecNumber evidence="2">5.4.99.15</ecNumber>
    </submittedName>
</protein>
<reference evidence="3" key="1">
    <citation type="journal article" date="2019" name="Int. J. Syst. Evol. Microbiol.">
        <title>The Global Catalogue of Microorganisms (GCM) 10K type strain sequencing project: providing services to taxonomists for standard genome sequencing and annotation.</title>
        <authorList>
            <consortium name="The Broad Institute Genomics Platform"/>
            <consortium name="The Broad Institute Genome Sequencing Center for Infectious Disease"/>
            <person name="Wu L."/>
            <person name="Ma J."/>
        </authorList>
    </citation>
    <scope>NUCLEOTIDE SEQUENCE [LARGE SCALE GENOMIC DNA]</scope>
    <source>
        <strain evidence="3">JCM 3369</strain>
    </source>
</reference>
<dbReference type="Pfam" id="PF00128">
    <property type="entry name" value="Alpha-amylase"/>
    <property type="match status" value="1"/>
</dbReference>
<dbReference type="PANTHER" id="PTHR10357">
    <property type="entry name" value="ALPHA-AMYLASE FAMILY MEMBER"/>
    <property type="match status" value="1"/>
</dbReference>
<dbReference type="Gene3D" id="1.10.150.200">
    <property type="entry name" value="Maltooligosyl trehalose synthase, domain 3"/>
    <property type="match status" value="1"/>
</dbReference>
<accession>A0ABV9DEM1</accession>
<dbReference type="NCBIfam" id="TIGR02401">
    <property type="entry name" value="trehalose_TreY"/>
    <property type="match status" value="1"/>
</dbReference>
<keyword evidence="2" id="KW-0413">Isomerase</keyword>
<dbReference type="Gene3D" id="3.30.1590.10">
    <property type="entry name" value="Maltooligosyl trehalose synthase, domain 2"/>
    <property type="match status" value="1"/>
</dbReference>
<dbReference type="EMBL" id="JBHSGF010000013">
    <property type="protein sequence ID" value="MFC4556508.1"/>
    <property type="molecule type" value="Genomic_DNA"/>
</dbReference>
<keyword evidence="3" id="KW-1185">Reference proteome</keyword>
<dbReference type="Gene3D" id="3.20.20.80">
    <property type="entry name" value="Glycosidases"/>
    <property type="match status" value="1"/>
</dbReference>
<evidence type="ECO:0000259" key="1">
    <source>
        <dbReference type="SMART" id="SM00642"/>
    </source>
</evidence>
<dbReference type="InterPro" id="IPR012767">
    <property type="entry name" value="Trehalose_TreY"/>
</dbReference>
<sequence>MPRAESASSAHLPAAGKRLPVSTYRLQLGPDLTFAQAEAAVPYLADLGVSELYLSPILQAAPGSTHGYDVVDHDRISDVMGGREAFEQLSRTAHAAGLGVVVDVVPNHMAVPTPAWHNRALWSVLKHGPASPYAPWFDVELDDDRSGILMPVLGQRIGAVLAAGELVLDRAVIPTEPELGEQAVLRYFDHIFPVRPETEQLPLAELVERQFYRLSYWRVADEELNYRRFFDVGTLAAIRVEDPEVFDASHALLLDLMRAGHIDAFRIDHPDGLADPRGYFQRLSEATGGAWVAAEKILEGEEELPADWPVAGTTGYDAAWRIQALLTDPAGAVGLGSLMQQLTGDAPGDLPALVETSKRQIVATSLYAEVHRLTTILSELCEGDVRLRDHTFRSLQDCVVELLVAFDRYRAYVVPGEHPPATSERAVLEVAEVARGRLEPDRHDTLDVVVDLILGREVGSAGRTREARRDELVVRFQQTCGAVMAKGVEDTAYYRWTHLVSLCEVGSSPDHFSISPDELHGWVAGITASHPATMSAGSTHDTKRGEDVRSRLGVLSELPGPWTALVTALREATEPIRPADLDGRTENLLWQTLAGTWTAEGPISAERLTQYLTKAVREQKSWTTWTDPATTREEELLAYATALLTHPDVVAAFEQWVAQTDRHVRAAVLGAKLAQLTLVGVADVYQGSEITQTSLVDPDNRRPVDFAGLHARLGRLDAGQGPGDLDETKLALTAATLRLRRRHPDAFVGPDARYAPLPTSTGHAVAYARSDSGGPRAVALLTRLSVGLDALGGFGESTVVLPEGRWRDTLTGTVVDGGTQRLADLLSRHPVALLEIA</sequence>
<dbReference type="EC" id="5.4.99.15" evidence="2"/>
<feature type="domain" description="Glycosyl hydrolase family 13 catalytic" evidence="1">
    <location>
        <begin position="20"/>
        <end position="720"/>
    </location>
</feature>
<comment type="caution">
    <text evidence="2">The sequence shown here is derived from an EMBL/GenBank/DDBJ whole genome shotgun (WGS) entry which is preliminary data.</text>
</comment>
<dbReference type="InterPro" id="IPR017853">
    <property type="entry name" value="GH"/>
</dbReference>
<organism evidence="2 3">
    <name type="scientific">Georgenia faecalis</name>
    <dbReference type="NCBI Taxonomy" id="2483799"/>
    <lineage>
        <taxon>Bacteria</taxon>
        <taxon>Bacillati</taxon>
        <taxon>Actinomycetota</taxon>
        <taxon>Actinomycetes</taxon>
        <taxon>Micrococcales</taxon>
        <taxon>Bogoriellaceae</taxon>
        <taxon>Georgenia</taxon>
    </lineage>
</organism>
<evidence type="ECO:0000313" key="3">
    <source>
        <dbReference type="Proteomes" id="UP001595955"/>
    </source>
</evidence>
<dbReference type="InterPro" id="IPR006047">
    <property type="entry name" value="GH13_cat_dom"/>
</dbReference>
<dbReference type="Gene3D" id="1.10.10.470">
    <property type="entry name" value="Maltooligosyl trehalose synthase, domain 4"/>
    <property type="match status" value="1"/>
</dbReference>
<dbReference type="CDD" id="cd11336">
    <property type="entry name" value="AmyAc_MTSase"/>
    <property type="match status" value="1"/>
</dbReference>